<dbReference type="EMBL" id="LXQA010371723">
    <property type="protein sequence ID" value="MCI47385.1"/>
    <property type="molecule type" value="Genomic_DNA"/>
</dbReference>
<comment type="caution">
    <text evidence="1">The sequence shown here is derived from an EMBL/GenBank/DDBJ whole genome shotgun (WGS) entry which is preliminary data.</text>
</comment>
<reference evidence="1 2" key="1">
    <citation type="journal article" date="2018" name="Front. Plant Sci.">
        <title>Red Clover (Trifolium pratense) and Zigzag Clover (T. medium) - A Picture of Genomic Similarities and Differences.</title>
        <authorList>
            <person name="Dluhosova J."/>
            <person name="Istvanek J."/>
            <person name="Nedelnik J."/>
            <person name="Repkova J."/>
        </authorList>
    </citation>
    <scope>NUCLEOTIDE SEQUENCE [LARGE SCALE GENOMIC DNA]</scope>
    <source>
        <strain evidence="2">cv. 10/8</strain>
        <tissue evidence="1">Leaf</tissue>
    </source>
</reference>
<sequence length="19" mass="2126">MASTNKELEEELFEAGSKL</sequence>
<proteinExistence type="predicted"/>
<organism evidence="1 2">
    <name type="scientific">Trifolium medium</name>
    <dbReference type="NCBI Taxonomy" id="97028"/>
    <lineage>
        <taxon>Eukaryota</taxon>
        <taxon>Viridiplantae</taxon>
        <taxon>Streptophyta</taxon>
        <taxon>Embryophyta</taxon>
        <taxon>Tracheophyta</taxon>
        <taxon>Spermatophyta</taxon>
        <taxon>Magnoliopsida</taxon>
        <taxon>eudicotyledons</taxon>
        <taxon>Gunneridae</taxon>
        <taxon>Pentapetalae</taxon>
        <taxon>rosids</taxon>
        <taxon>fabids</taxon>
        <taxon>Fabales</taxon>
        <taxon>Fabaceae</taxon>
        <taxon>Papilionoideae</taxon>
        <taxon>50 kb inversion clade</taxon>
        <taxon>NPAAA clade</taxon>
        <taxon>Hologalegina</taxon>
        <taxon>IRL clade</taxon>
        <taxon>Trifolieae</taxon>
        <taxon>Trifolium</taxon>
    </lineage>
</organism>
<name>A0A392SHH0_9FABA</name>
<dbReference type="AlphaFoldDB" id="A0A392SHH0"/>
<feature type="non-terminal residue" evidence="1">
    <location>
        <position position="19"/>
    </location>
</feature>
<dbReference type="Proteomes" id="UP000265520">
    <property type="component" value="Unassembled WGS sequence"/>
</dbReference>
<evidence type="ECO:0000313" key="1">
    <source>
        <dbReference type="EMBL" id="MCI47385.1"/>
    </source>
</evidence>
<keyword evidence="2" id="KW-1185">Reference proteome</keyword>
<accession>A0A392SHH0</accession>
<protein>
    <submittedName>
        <fullName evidence="1">Uncharacterized protein</fullName>
    </submittedName>
</protein>
<evidence type="ECO:0000313" key="2">
    <source>
        <dbReference type="Proteomes" id="UP000265520"/>
    </source>
</evidence>